<feature type="non-terminal residue" evidence="1">
    <location>
        <position position="1"/>
    </location>
</feature>
<comment type="caution">
    <text evidence="1">The sequence shown here is derived from an EMBL/GenBank/DDBJ whole genome shotgun (WGS) entry which is preliminary data.</text>
</comment>
<name>X1LNI4_9ZZZZ</name>
<proteinExistence type="predicted"/>
<dbReference type="EMBL" id="BARV01012440">
    <property type="protein sequence ID" value="GAI03945.1"/>
    <property type="molecule type" value="Genomic_DNA"/>
</dbReference>
<gene>
    <name evidence="1" type="ORF">S06H3_23037</name>
</gene>
<evidence type="ECO:0000313" key="1">
    <source>
        <dbReference type="EMBL" id="GAI03945.1"/>
    </source>
</evidence>
<reference evidence="1" key="1">
    <citation type="journal article" date="2014" name="Front. Microbiol.">
        <title>High frequency of phylogenetically diverse reductive dehalogenase-homologous genes in deep subseafloor sedimentary metagenomes.</title>
        <authorList>
            <person name="Kawai M."/>
            <person name="Futagami T."/>
            <person name="Toyoda A."/>
            <person name="Takaki Y."/>
            <person name="Nishi S."/>
            <person name="Hori S."/>
            <person name="Arai W."/>
            <person name="Tsubouchi T."/>
            <person name="Morono Y."/>
            <person name="Uchiyama I."/>
            <person name="Ito T."/>
            <person name="Fujiyama A."/>
            <person name="Inagaki F."/>
            <person name="Takami H."/>
        </authorList>
    </citation>
    <scope>NUCLEOTIDE SEQUENCE</scope>
    <source>
        <strain evidence="1">Expedition CK06-06</strain>
    </source>
</reference>
<organism evidence="1">
    <name type="scientific">marine sediment metagenome</name>
    <dbReference type="NCBI Taxonomy" id="412755"/>
    <lineage>
        <taxon>unclassified sequences</taxon>
        <taxon>metagenomes</taxon>
        <taxon>ecological metagenomes</taxon>
    </lineage>
</organism>
<sequence length="76" mass="8344">DKATFVKSGGGTASLEFGKLDYDTVLKTLAQIRGGTRITDPEPESKYQVIEKYARNLTTLAQHGKLDPVIGRDYIS</sequence>
<dbReference type="AlphaFoldDB" id="X1LNI4"/>
<protein>
    <submittedName>
        <fullName evidence="1">Uncharacterized protein</fullName>
    </submittedName>
</protein>
<accession>X1LNI4</accession>